<dbReference type="SUPFAM" id="SSF111342">
    <property type="entry name" value="CbiD-like"/>
    <property type="match status" value="1"/>
</dbReference>
<dbReference type="RefSeq" id="WP_058291964.1">
    <property type="nucleotide sequence ID" value="NZ_JGYD01000001.1"/>
</dbReference>
<keyword evidence="2 5" id="KW-0489">Methyltransferase</keyword>
<comment type="pathway">
    <text evidence="5">Cofactor biosynthesis; adenosylcobalamin biosynthesis; cob(II)yrinate a,c-diamide from sirohydrochlorin (anaerobic route): step 6/10.</text>
</comment>
<dbReference type="PIRSF" id="PIRSF026782">
    <property type="entry name" value="CbiD"/>
    <property type="match status" value="1"/>
</dbReference>
<dbReference type="InterPro" id="IPR036074">
    <property type="entry name" value="CbiD_sf"/>
</dbReference>
<evidence type="ECO:0000256" key="3">
    <source>
        <dbReference type="ARBA" id="ARBA00022679"/>
    </source>
</evidence>
<reference evidence="6 7" key="1">
    <citation type="journal article" date="2015" name="Sci. Rep.">
        <title>A comparative genomics and reductive dehalogenase gene transcription study of two chloroethene-respiring bacteria, Dehalococcoides mccartyi strains MB and 11a.</title>
        <authorList>
            <person name="Low A."/>
            <person name="Shen Z."/>
            <person name="Cheng D."/>
            <person name="Rogers M.J."/>
            <person name="Lee P.K."/>
            <person name="He J."/>
        </authorList>
    </citation>
    <scope>NUCLEOTIDE SEQUENCE [LARGE SCALE GENOMIC DNA]</scope>
    <source>
        <strain evidence="6 7">MB</strain>
    </source>
</reference>
<comment type="similarity">
    <text evidence="5">Belongs to the CbiD family.</text>
</comment>
<sequence>MPVRTPLLREGYTTGTTAAAAAKAAVLALLSAEKPEKIELVLPAGRTASLRVEYCCWQGNQASAAVLKDAGDDPDITDGAEIRADVCRLPRSGIWLEGGKGVGRVTKPGLEIACGQSAINPVPRRMIKDALNDFLAALPPGQGLGVTISIPKGEELARKTLNPRLGIVGGLSVLGTSGIVIPYSMDAYKACIPQSLKIARACGQDTVVITTGRRSERYAQVVYELAEECFVMAGDFIDLSLSSAAELGFRKAVIWGMAGKISKLAAGNIYTHISASEVDISLMERLAGEIGADPVTLSALSASLSAANFMTALPPEFHQKFYDKLCAMAAMQCACYVNNRLEIECVLSDLDGKVLSRANSR</sequence>
<dbReference type="Pfam" id="PF01888">
    <property type="entry name" value="CbiD"/>
    <property type="match status" value="1"/>
</dbReference>
<evidence type="ECO:0000256" key="4">
    <source>
        <dbReference type="ARBA" id="ARBA00022691"/>
    </source>
</evidence>
<evidence type="ECO:0000313" key="6">
    <source>
        <dbReference type="EMBL" id="KSV18964.1"/>
    </source>
</evidence>
<name>A0A0V8M5G2_9CHLR</name>
<dbReference type="EMBL" id="JGYD01000001">
    <property type="protein sequence ID" value="KSV18964.1"/>
    <property type="molecule type" value="Genomic_DNA"/>
</dbReference>
<dbReference type="Proteomes" id="UP000053577">
    <property type="component" value="Unassembled WGS sequence"/>
</dbReference>
<dbReference type="PANTHER" id="PTHR35863">
    <property type="entry name" value="COBALT-PRECORRIN-5B C(1)-METHYLTRANSFERASE"/>
    <property type="match status" value="1"/>
</dbReference>
<evidence type="ECO:0000256" key="2">
    <source>
        <dbReference type="ARBA" id="ARBA00022603"/>
    </source>
</evidence>
<dbReference type="HAMAP" id="MF_00787">
    <property type="entry name" value="CbiD"/>
    <property type="match status" value="1"/>
</dbReference>
<evidence type="ECO:0000256" key="1">
    <source>
        <dbReference type="ARBA" id="ARBA00022573"/>
    </source>
</evidence>
<dbReference type="NCBIfam" id="NF000849">
    <property type="entry name" value="PRK00075.1-1"/>
    <property type="match status" value="1"/>
</dbReference>
<dbReference type="NCBIfam" id="TIGR00312">
    <property type="entry name" value="cbiD"/>
    <property type="match status" value="1"/>
</dbReference>
<keyword evidence="4 5" id="KW-0949">S-adenosyl-L-methionine</keyword>
<dbReference type="Gene3D" id="3.30.2110.10">
    <property type="entry name" value="CbiD-like"/>
    <property type="match status" value="1"/>
</dbReference>
<dbReference type="GO" id="GO:0019251">
    <property type="term" value="P:anaerobic cobalamin biosynthetic process"/>
    <property type="evidence" value="ECO:0007669"/>
    <property type="project" value="UniProtKB-UniRule"/>
</dbReference>
<dbReference type="InterPro" id="IPR002748">
    <property type="entry name" value="CbiD"/>
</dbReference>
<organism evidence="6 7">
    <name type="scientific">Dehalococcoides mccartyi</name>
    <dbReference type="NCBI Taxonomy" id="61435"/>
    <lineage>
        <taxon>Bacteria</taxon>
        <taxon>Bacillati</taxon>
        <taxon>Chloroflexota</taxon>
        <taxon>Dehalococcoidia</taxon>
        <taxon>Dehalococcoidales</taxon>
        <taxon>Dehalococcoidaceae</taxon>
        <taxon>Dehalococcoides</taxon>
    </lineage>
</organism>
<comment type="caution">
    <text evidence="6">The sequence shown here is derived from an EMBL/GenBank/DDBJ whole genome shotgun (WGS) entry which is preliminary data.</text>
</comment>
<comment type="catalytic activity">
    <reaction evidence="5">
        <text>Co-precorrin-5B + S-adenosyl-L-methionine = Co-precorrin-6A + S-adenosyl-L-homocysteine</text>
        <dbReference type="Rhea" id="RHEA:26285"/>
        <dbReference type="ChEBI" id="CHEBI:57856"/>
        <dbReference type="ChEBI" id="CHEBI:59789"/>
        <dbReference type="ChEBI" id="CHEBI:60063"/>
        <dbReference type="ChEBI" id="CHEBI:60064"/>
        <dbReference type="EC" id="2.1.1.195"/>
    </reaction>
</comment>
<gene>
    <name evidence="5" type="primary">cbiD</name>
    <name evidence="6" type="ORF">DA01_00370</name>
</gene>
<keyword evidence="1 5" id="KW-0169">Cobalamin biosynthesis</keyword>
<dbReference type="GO" id="GO:0043780">
    <property type="term" value="F:cobalt-precorrin-5B C1-methyltransferase activity"/>
    <property type="evidence" value="ECO:0007669"/>
    <property type="project" value="RHEA"/>
</dbReference>
<protein>
    <recommendedName>
        <fullName evidence="5">Cobalt-precorrin-5B C(1)-methyltransferase</fullName>
        <ecNumber evidence="5">2.1.1.195</ecNumber>
    </recommendedName>
    <alternativeName>
        <fullName evidence="5">Cobalt-precorrin-6A synthase</fullName>
    </alternativeName>
</protein>
<dbReference type="PATRIC" id="fig|61435.5.peg.80"/>
<dbReference type="EC" id="2.1.1.195" evidence="5"/>
<comment type="function">
    <text evidence="5">Catalyzes the methylation of C-1 in cobalt-precorrin-5B to form cobalt-precorrin-6A.</text>
</comment>
<dbReference type="AlphaFoldDB" id="A0A0V8M5G2"/>
<dbReference type="GO" id="GO:0032259">
    <property type="term" value="P:methylation"/>
    <property type="evidence" value="ECO:0007669"/>
    <property type="project" value="UniProtKB-KW"/>
</dbReference>
<proteinExistence type="inferred from homology"/>
<evidence type="ECO:0000256" key="5">
    <source>
        <dbReference type="HAMAP-Rule" id="MF_00787"/>
    </source>
</evidence>
<keyword evidence="3 5" id="KW-0808">Transferase</keyword>
<dbReference type="PANTHER" id="PTHR35863:SF1">
    <property type="entry name" value="COBALT-PRECORRIN-5B C(1)-METHYLTRANSFERASE"/>
    <property type="match status" value="1"/>
</dbReference>
<dbReference type="UniPathway" id="UPA00148">
    <property type="reaction ID" value="UER00227"/>
</dbReference>
<evidence type="ECO:0000313" key="7">
    <source>
        <dbReference type="Proteomes" id="UP000053577"/>
    </source>
</evidence>
<accession>A0A0V8M5G2</accession>